<dbReference type="SUPFAM" id="SSF53850">
    <property type="entry name" value="Periplasmic binding protein-like II"/>
    <property type="match status" value="1"/>
</dbReference>
<dbReference type="FunFam" id="3.10.105.10:FF:000001">
    <property type="entry name" value="Oligopeptide ABC transporter, oligopeptide-binding protein"/>
    <property type="match status" value="1"/>
</dbReference>
<dbReference type="Gene3D" id="3.90.76.10">
    <property type="entry name" value="Dipeptide-binding Protein, Domain 1"/>
    <property type="match status" value="1"/>
</dbReference>
<feature type="domain" description="Solute-binding protein family 5" evidence="8">
    <location>
        <begin position="99"/>
        <end position="486"/>
    </location>
</feature>
<dbReference type="GO" id="GO:0015833">
    <property type="term" value="P:peptide transport"/>
    <property type="evidence" value="ECO:0007669"/>
    <property type="project" value="UniProtKB-KW"/>
</dbReference>
<evidence type="ECO:0000259" key="8">
    <source>
        <dbReference type="Pfam" id="PF00496"/>
    </source>
</evidence>
<keyword evidence="5" id="KW-0653">Protein transport</keyword>
<evidence type="ECO:0000256" key="3">
    <source>
        <dbReference type="ARBA" id="ARBA00022448"/>
    </source>
</evidence>
<accession>A0A841TG84</accession>
<dbReference type="InterPro" id="IPR023765">
    <property type="entry name" value="SBP_5_CS"/>
</dbReference>
<gene>
    <name evidence="9" type="ORF">H4Q31_13300</name>
</gene>
<evidence type="ECO:0000256" key="4">
    <source>
        <dbReference type="ARBA" id="ARBA00022729"/>
    </source>
</evidence>
<keyword evidence="3" id="KW-0813">Transport</keyword>
<reference evidence="9 10" key="1">
    <citation type="submission" date="2020-08" db="EMBL/GenBank/DDBJ databases">
        <title>Cohnella phylogeny.</title>
        <authorList>
            <person name="Dunlap C."/>
        </authorList>
    </citation>
    <scope>NUCLEOTIDE SEQUENCE [LARGE SCALE GENOMIC DNA]</scope>
    <source>
        <strain evidence="9 10">DSM 103658</strain>
    </source>
</reference>
<evidence type="ECO:0000256" key="2">
    <source>
        <dbReference type="ARBA" id="ARBA00005695"/>
    </source>
</evidence>
<name>A0A841TG84_9BACL</name>
<feature type="compositionally biased region" description="Low complexity" evidence="6">
    <location>
        <begin position="31"/>
        <end position="54"/>
    </location>
</feature>
<feature type="signal peptide" evidence="7">
    <location>
        <begin position="1"/>
        <end position="27"/>
    </location>
</feature>
<dbReference type="InterPro" id="IPR039424">
    <property type="entry name" value="SBP_5"/>
</dbReference>
<dbReference type="GO" id="GO:0030288">
    <property type="term" value="C:outer membrane-bounded periplasmic space"/>
    <property type="evidence" value="ECO:0007669"/>
    <property type="project" value="UniProtKB-ARBA"/>
</dbReference>
<dbReference type="RefSeq" id="WP_185179550.1">
    <property type="nucleotide sequence ID" value="NZ_CBCSEP010000010.1"/>
</dbReference>
<keyword evidence="5" id="KW-0571">Peptide transport</keyword>
<protein>
    <submittedName>
        <fullName evidence="9">Peptide ABC transporter substrate-binding protein</fullName>
    </submittedName>
</protein>
<dbReference type="InterPro" id="IPR030678">
    <property type="entry name" value="Peptide/Ni-bd"/>
</dbReference>
<dbReference type="Gene3D" id="3.40.190.10">
    <property type="entry name" value="Periplasmic binding protein-like II"/>
    <property type="match status" value="1"/>
</dbReference>
<evidence type="ECO:0000256" key="5">
    <source>
        <dbReference type="ARBA" id="ARBA00022856"/>
    </source>
</evidence>
<keyword evidence="10" id="KW-1185">Reference proteome</keyword>
<comment type="caution">
    <text evidence="9">The sequence shown here is derived from an EMBL/GenBank/DDBJ whole genome shotgun (WGS) entry which is preliminary data.</text>
</comment>
<dbReference type="PROSITE" id="PS51257">
    <property type="entry name" value="PROKAR_LIPOPROTEIN"/>
    <property type="match status" value="1"/>
</dbReference>
<evidence type="ECO:0000256" key="7">
    <source>
        <dbReference type="SAM" id="SignalP"/>
    </source>
</evidence>
<dbReference type="PANTHER" id="PTHR30290">
    <property type="entry name" value="PERIPLASMIC BINDING COMPONENT OF ABC TRANSPORTER"/>
    <property type="match status" value="1"/>
</dbReference>
<dbReference type="EMBL" id="JACJVN010000053">
    <property type="protein sequence ID" value="MBB6678278.1"/>
    <property type="molecule type" value="Genomic_DNA"/>
</dbReference>
<evidence type="ECO:0000313" key="10">
    <source>
        <dbReference type="Proteomes" id="UP000574133"/>
    </source>
</evidence>
<dbReference type="GO" id="GO:1904680">
    <property type="term" value="F:peptide transmembrane transporter activity"/>
    <property type="evidence" value="ECO:0007669"/>
    <property type="project" value="TreeGrafter"/>
</dbReference>
<dbReference type="GO" id="GO:0043190">
    <property type="term" value="C:ATP-binding cassette (ABC) transporter complex"/>
    <property type="evidence" value="ECO:0007669"/>
    <property type="project" value="InterPro"/>
</dbReference>
<feature type="chain" id="PRO_5039136522" evidence="7">
    <location>
        <begin position="28"/>
        <end position="567"/>
    </location>
</feature>
<proteinExistence type="inferred from homology"/>
<evidence type="ECO:0000313" key="9">
    <source>
        <dbReference type="EMBL" id="MBB6678278.1"/>
    </source>
</evidence>
<sequence>MTVNMFKKVFGTTMAVALVGTALVACSNNNNNASSSSSPSASSSASASASATSSGEPKEFRFSLTEPPSLDPSLLKDAQSIIVGQGLFEGLTRLDAAGEPQPAAATNWDISEDGKTYTFHLRDGLKWSNGDPVLASDFEFAWKRTLAPETASDYAYFLYYIQGGTEYNAGEGSADDVGVKALDEKTLEVKLANPTPYFVSLTAHNSYWPENQKVVEADEAWATEASTIVTNGAFTLKEWEHNDHLTLVKNPDYWDAANIHFDTVSIAPLTDDANTQYNAFQAGDIDWLGAQAGSVPTDHTAQDIASGAAQVQPVASTYYYEFNTTKAPFNNAKIRKAFSLAIDRQSIIDNITKANQTPAYALVPPSIAGDGGKKFRELYPDTSFGSTNVEEAKKLLQEGLDELGMSELPPVTLLYNTDEGHQKIAEAAADMWRTALGVEVDVQNQEWGTFLETRSAQQFDIARAGWGADFNDPINFTYDLIYSKSGNNNGKYSNTEVDKLLDESLMTTDNAKRMELIAQAEKIAMADDTAVLPFYYYTTVTEIKPGITGVESDYGGHLHWVYGDIQQ</sequence>
<dbReference type="AlphaFoldDB" id="A0A841TG84"/>
<evidence type="ECO:0000256" key="6">
    <source>
        <dbReference type="SAM" id="MobiDB-lite"/>
    </source>
</evidence>
<dbReference type="PIRSF" id="PIRSF002741">
    <property type="entry name" value="MppA"/>
    <property type="match status" value="1"/>
</dbReference>
<comment type="subcellular location">
    <subcellularLocation>
        <location evidence="1">Cell membrane</location>
        <topology evidence="1">Lipid-anchor</topology>
    </subcellularLocation>
</comment>
<comment type="similarity">
    <text evidence="2">Belongs to the bacterial solute-binding protein 5 family.</text>
</comment>
<dbReference type="Gene3D" id="3.10.105.10">
    <property type="entry name" value="Dipeptide-binding Protein, Domain 3"/>
    <property type="match status" value="1"/>
</dbReference>
<dbReference type="PROSITE" id="PS01040">
    <property type="entry name" value="SBP_BACTERIAL_5"/>
    <property type="match status" value="1"/>
</dbReference>
<evidence type="ECO:0000256" key="1">
    <source>
        <dbReference type="ARBA" id="ARBA00004193"/>
    </source>
</evidence>
<dbReference type="PANTHER" id="PTHR30290:SF79">
    <property type="entry name" value="DIPEPTIDE-BINDING PROTEIN DPPE"/>
    <property type="match status" value="1"/>
</dbReference>
<dbReference type="CDD" id="cd08504">
    <property type="entry name" value="PBP2_OppA"/>
    <property type="match status" value="1"/>
</dbReference>
<dbReference type="Pfam" id="PF00496">
    <property type="entry name" value="SBP_bac_5"/>
    <property type="match status" value="1"/>
</dbReference>
<dbReference type="FunFam" id="3.90.76.10:FF:000001">
    <property type="entry name" value="Oligopeptide ABC transporter substrate-binding protein"/>
    <property type="match status" value="1"/>
</dbReference>
<organism evidence="9 10">
    <name type="scientific">Cohnella lubricantis</name>
    <dbReference type="NCBI Taxonomy" id="2163172"/>
    <lineage>
        <taxon>Bacteria</taxon>
        <taxon>Bacillati</taxon>
        <taxon>Bacillota</taxon>
        <taxon>Bacilli</taxon>
        <taxon>Bacillales</taxon>
        <taxon>Paenibacillaceae</taxon>
        <taxon>Cohnella</taxon>
    </lineage>
</organism>
<dbReference type="InterPro" id="IPR000914">
    <property type="entry name" value="SBP_5_dom"/>
</dbReference>
<feature type="region of interest" description="Disordered" evidence="6">
    <location>
        <begin position="31"/>
        <end position="63"/>
    </location>
</feature>
<dbReference type="Proteomes" id="UP000574133">
    <property type="component" value="Unassembled WGS sequence"/>
</dbReference>
<keyword evidence="4 7" id="KW-0732">Signal</keyword>